<proteinExistence type="predicted"/>
<dbReference type="Pfam" id="PF13560">
    <property type="entry name" value="HTH_31"/>
    <property type="match status" value="1"/>
</dbReference>
<dbReference type="SUPFAM" id="SSF47413">
    <property type="entry name" value="lambda repressor-like DNA-binding domains"/>
    <property type="match status" value="1"/>
</dbReference>
<reference evidence="3" key="1">
    <citation type="journal article" date="2020" name="Appl. Environ. Microbiol.">
        <title>Medium-Chain Fatty Acid Synthesis by 'Candidatus Weimeria bifida' gen. nov., sp. nov., and 'Candidatus Pseudoramibacter fermentans' sp. nov.</title>
        <authorList>
            <person name="Scarborough M.J."/>
            <person name="Myers K.S."/>
            <person name="Donohue T.J."/>
            <person name="Noguera D.R."/>
        </authorList>
    </citation>
    <scope>NUCLEOTIDE SEQUENCE</scope>
    <source>
        <strain evidence="3">EUB1.1</strain>
    </source>
</reference>
<feature type="domain" description="HTH cro/C1-type" evidence="2">
    <location>
        <begin position="7"/>
        <end position="62"/>
    </location>
</feature>
<evidence type="ECO:0000313" key="3">
    <source>
        <dbReference type="EMBL" id="MQM73395.1"/>
    </source>
</evidence>
<dbReference type="SMART" id="SM00530">
    <property type="entry name" value="HTH_XRE"/>
    <property type="match status" value="1"/>
</dbReference>
<dbReference type="Gene3D" id="1.10.260.40">
    <property type="entry name" value="lambda repressor-like DNA-binding domains"/>
    <property type="match status" value="1"/>
</dbReference>
<dbReference type="GO" id="GO:0003677">
    <property type="term" value="F:DNA binding"/>
    <property type="evidence" value="ECO:0007669"/>
    <property type="project" value="UniProtKB-KW"/>
</dbReference>
<sequence>MKFGEKLKKMRHRAAMTQAEAAEGAGISRRTYIGYEQEGRYPRNRDIYRRLAKTLNCSLNYLLTEDEVFVEESARRYGSRGKRQAEELVAELSGLFAGGELSERDKDAVMIALQKAYFDCKEDNRKYGRRRRGRKVEDDD</sequence>
<organism evidence="3 4">
    <name type="scientific">Candidatus Pseudoramibacter fermentans</name>
    <dbReference type="NCBI Taxonomy" id="2594427"/>
    <lineage>
        <taxon>Bacteria</taxon>
        <taxon>Bacillati</taxon>
        <taxon>Bacillota</taxon>
        <taxon>Clostridia</taxon>
        <taxon>Eubacteriales</taxon>
        <taxon>Eubacteriaceae</taxon>
        <taxon>Pseudoramibacter</taxon>
    </lineage>
</organism>
<evidence type="ECO:0000313" key="4">
    <source>
        <dbReference type="Proteomes" id="UP000473648"/>
    </source>
</evidence>
<keyword evidence="1" id="KW-0238">DNA-binding</keyword>
<gene>
    <name evidence="3" type="ORF">FRC53_08305</name>
</gene>
<dbReference type="PANTHER" id="PTHR46558:SF11">
    <property type="entry name" value="HTH-TYPE TRANSCRIPTIONAL REGULATOR XRE"/>
    <property type="match status" value="1"/>
</dbReference>
<dbReference type="PROSITE" id="PS50943">
    <property type="entry name" value="HTH_CROC1"/>
    <property type="match status" value="1"/>
</dbReference>
<accession>A0A6L5GT26</accession>
<comment type="caution">
    <text evidence="3">The sequence shown here is derived from an EMBL/GenBank/DDBJ whole genome shotgun (WGS) entry which is preliminary data.</text>
</comment>
<dbReference type="InterPro" id="IPR001387">
    <property type="entry name" value="Cro/C1-type_HTH"/>
</dbReference>
<dbReference type="PANTHER" id="PTHR46558">
    <property type="entry name" value="TRACRIPTIONAL REGULATORY PROTEIN-RELATED-RELATED"/>
    <property type="match status" value="1"/>
</dbReference>
<dbReference type="CDD" id="cd00093">
    <property type="entry name" value="HTH_XRE"/>
    <property type="match status" value="1"/>
</dbReference>
<evidence type="ECO:0000256" key="1">
    <source>
        <dbReference type="ARBA" id="ARBA00023125"/>
    </source>
</evidence>
<keyword evidence="4" id="KW-1185">Reference proteome</keyword>
<evidence type="ECO:0000259" key="2">
    <source>
        <dbReference type="PROSITE" id="PS50943"/>
    </source>
</evidence>
<name>A0A6L5GT26_9FIRM</name>
<dbReference type="InterPro" id="IPR010982">
    <property type="entry name" value="Lambda_DNA-bd_dom_sf"/>
</dbReference>
<dbReference type="AlphaFoldDB" id="A0A6L5GT26"/>
<protein>
    <submittedName>
        <fullName evidence="3">Helix-turn-helix transcriptional regulator</fullName>
    </submittedName>
</protein>
<dbReference type="EMBL" id="VOGB01000005">
    <property type="protein sequence ID" value="MQM73395.1"/>
    <property type="molecule type" value="Genomic_DNA"/>
</dbReference>
<dbReference type="Proteomes" id="UP000473648">
    <property type="component" value="Unassembled WGS sequence"/>
</dbReference>